<reference evidence="3 4" key="1">
    <citation type="submission" date="2019-09" db="EMBL/GenBank/DDBJ databases">
        <title>FDA dAtabase for Regulatory Grade micrObial Sequences (FDA-ARGOS): Supporting development and validation of Infectious Disease Dx tests.</title>
        <authorList>
            <person name="Sciortino C."/>
            <person name="Tallon L."/>
            <person name="Sadzewicz L."/>
            <person name="Vavikolanu K."/>
            <person name="Mehta A."/>
            <person name="Aluvathingal J."/>
            <person name="Nadendla S."/>
            <person name="Nandy P."/>
            <person name="Geyer C."/>
            <person name="Yan Y."/>
            <person name="Sichtig H."/>
        </authorList>
    </citation>
    <scope>NUCLEOTIDE SEQUENCE [LARGE SCALE GENOMIC DNA]</scope>
    <source>
        <strain evidence="3 4">FDAARGOS_664</strain>
    </source>
</reference>
<feature type="compositionally biased region" description="Basic and acidic residues" evidence="1">
    <location>
        <begin position="110"/>
        <end position="126"/>
    </location>
</feature>
<evidence type="ECO:0000313" key="4">
    <source>
        <dbReference type="Proteomes" id="UP000322822"/>
    </source>
</evidence>
<dbReference type="EMBL" id="CP044065">
    <property type="protein sequence ID" value="QET01424.1"/>
    <property type="molecule type" value="Genomic_DNA"/>
</dbReference>
<evidence type="ECO:0008006" key="5">
    <source>
        <dbReference type="Google" id="ProtNLM"/>
    </source>
</evidence>
<dbReference type="OrthoDB" id="8970325at2"/>
<proteinExistence type="predicted"/>
<gene>
    <name evidence="3" type="ORF">FOB72_04800</name>
</gene>
<feature type="compositionally biased region" description="Basic and acidic residues" evidence="1">
    <location>
        <begin position="64"/>
        <end position="98"/>
    </location>
</feature>
<name>A0A5P2H114_9BURK</name>
<dbReference type="Proteomes" id="UP000322822">
    <property type="component" value="Chromosome 1"/>
</dbReference>
<protein>
    <recommendedName>
        <fullName evidence="5">Transmembrane protein</fullName>
    </recommendedName>
</protein>
<sequence length="133" mass="14335">MKVKQYRHGQTLRRATCARAASIAGMVIAVCLLPHAARAQSAGMANLLHHPPAPASPASPASDGRAHANAAHERADQREARARAEKYRTERDMAERATRQGPGGGNPKLSPDERKTLRKNLFDLSKEMYSGGG</sequence>
<dbReference type="AlphaFoldDB" id="A0A5P2H114"/>
<evidence type="ECO:0000256" key="2">
    <source>
        <dbReference type="SAM" id="SignalP"/>
    </source>
</evidence>
<evidence type="ECO:0000313" key="3">
    <source>
        <dbReference type="EMBL" id="QET01424.1"/>
    </source>
</evidence>
<feature type="region of interest" description="Disordered" evidence="1">
    <location>
        <begin position="47"/>
        <end position="133"/>
    </location>
</feature>
<feature type="chain" id="PRO_5025037913" description="Transmembrane protein" evidence="2">
    <location>
        <begin position="37"/>
        <end position="133"/>
    </location>
</feature>
<feature type="signal peptide" evidence="2">
    <location>
        <begin position="1"/>
        <end position="36"/>
    </location>
</feature>
<evidence type="ECO:0000256" key="1">
    <source>
        <dbReference type="SAM" id="MobiDB-lite"/>
    </source>
</evidence>
<accession>A0A5P2H114</accession>
<organism evidence="3 4">
    <name type="scientific">Cupriavidus pauculus</name>
    <dbReference type="NCBI Taxonomy" id="82633"/>
    <lineage>
        <taxon>Bacteria</taxon>
        <taxon>Pseudomonadati</taxon>
        <taxon>Pseudomonadota</taxon>
        <taxon>Betaproteobacteria</taxon>
        <taxon>Burkholderiales</taxon>
        <taxon>Burkholderiaceae</taxon>
        <taxon>Cupriavidus</taxon>
    </lineage>
</organism>
<keyword evidence="2" id="KW-0732">Signal</keyword>